<evidence type="ECO:0000256" key="2">
    <source>
        <dbReference type="ARBA" id="ARBA00001460"/>
    </source>
</evidence>
<evidence type="ECO:0000256" key="14">
    <source>
        <dbReference type="ARBA" id="ARBA00023268"/>
    </source>
</evidence>
<dbReference type="InterPro" id="IPR023019">
    <property type="entry name" value="His_synth_HisIE"/>
</dbReference>
<accession>A0ABM6KRH1</accession>
<keyword evidence="8 15" id="KW-0963">Cytoplasm</keyword>
<evidence type="ECO:0000256" key="13">
    <source>
        <dbReference type="ARBA" id="ARBA00023102"/>
    </source>
</evidence>
<evidence type="ECO:0000256" key="11">
    <source>
        <dbReference type="ARBA" id="ARBA00022801"/>
    </source>
</evidence>
<keyword evidence="11 15" id="KW-0378">Hydrolase</keyword>
<dbReference type="EMBL" id="CP020880">
    <property type="protein sequence ID" value="ART78692.1"/>
    <property type="molecule type" value="Genomic_DNA"/>
</dbReference>
<keyword evidence="18" id="KW-1185">Reference proteome</keyword>
<dbReference type="HAMAP" id="MF_01020">
    <property type="entry name" value="HisE"/>
    <property type="match status" value="1"/>
</dbReference>
<dbReference type="NCBIfam" id="NF002747">
    <property type="entry name" value="PRK02759.1"/>
    <property type="match status" value="1"/>
</dbReference>
<dbReference type="HAMAP" id="MF_01021">
    <property type="entry name" value="HisI"/>
    <property type="match status" value="1"/>
</dbReference>
<comment type="pathway">
    <text evidence="5 15">Amino-acid biosynthesis; L-histidine biosynthesis; L-histidine from 5-phospho-alpha-D-ribose 1-diphosphate: step 2/9.</text>
</comment>
<evidence type="ECO:0000256" key="12">
    <source>
        <dbReference type="ARBA" id="ARBA00022840"/>
    </source>
</evidence>
<keyword evidence="13 15" id="KW-0368">Histidine biosynthesis</keyword>
<feature type="domain" description="Phosphoribosyl-AMP cyclohydrolase" evidence="16">
    <location>
        <begin position="29"/>
        <end position="101"/>
    </location>
</feature>
<dbReference type="SUPFAM" id="SSF141734">
    <property type="entry name" value="HisI-like"/>
    <property type="match status" value="1"/>
</dbReference>
<evidence type="ECO:0000313" key="18">
    <source>
        <dbReference type="Proteomes" id="UP000195573"/>
    </source>
</evidence>
<evidence type="ECO:0000256" key="5">
    <source>
        <dbReference type="ARBA" id="ARBA00005204"/>
    </source>
</evidence>
<evidence type="ECO:0000256" key="6">
    <source>
        <dbReference type="ARBA" id="ARBA00007731"/>
    </source>
</evidence>
<organism evidence="17 18">
    <name type="scientific">Sutcliffiella horikoshii</name>
    <dbReference type="NCBI Taxonomy" id="79883"/>
    <lineage>
        <taxon>Bacteria</taxon>
        <taxon>Bacillati</taxon>
        <taxon>Bacillota</taxon>
        <taxon>Bacilli</taxon>
        <taxon>Bacillales</taxon>
        <taxon>Bacillaceae</taxon>
        <taxon>Sutcliffiella</taxon>
    </lineage>
</organism>
<dbReference type="Gene3D" id="3.10.20.810">
    <property type="entry name" value="Phosphoribosyl-AMP cyclohydrolase"/>
    <property type="match status" value="1"/>
</dbReference>
<keyword evidence="9 15" id="KW-0028">Amino-acid biosynthesis</keyword>
<dbReference type="Pfam" id="PF01502">
    <property type="entry name" value="PRA-CH"/>
    <property type="match status" value="1"/>
</dbReference>
<dbReference type="EC" id="3.5.4.19" evidence="15"/>
<name>A0ABM6KRH1_9BACI</name>
<sequence>MNLEAVRFDEKGLVPAIVQDASTKEVLTLAYMNGESLVKTVETRETWFWSRSRGELWHKGATSGNTQRVVEMRYDCDQDAVLVLVEPNGPACHTGAETCFHEVVLGADSDVAGEFGASASGTTAILSRLESVIASRAVDKPAGSYITYLFEEGVDKILKKVGEEAAEVIIAAKNRDRGELTWEVADLLFHVMVLLREQDVSLDEVLSVLEERHAKKPSDK</sequence>
<comment type="pathway">
    <text evidence="4 15">Amino-acid biosynthesis; L-histidine biosynthesis; L-histidine from 5-phospho-alpha-D-ribose 1-diphosphate: step 3/9.</text>
</comment>
<dbReference type="NCBIfam" id="TIGR03188">
    <property type="entry name" value="histidine_hisI"/>
    <property type="match status" value="1"/>
</dbReference>
<evidence type="ECO:0000313" key="17">
    <source>
        <dbReference type="EMBL" id="ART78692.1"/>
    </source>
</evidence>
<dbReference type="Pfam" id="PF01503">
    <property type="entry name" value="PRA-PH"/>
    <property type="match status" value="1"/>
</dbReference>
<evidence type="ECO:0000256" key="4">
    <source>
        <dbReference type="ARBA" id="ARBA00005169"/>
    </source>
</evidence>
<evidence type="ECO:0000256" key="15">
    <source>
        <dbReference type="HAMAP-Rule" id="MF_01019"/>
    </source>
</evidence>
<dbReference type="InterPro" id="IPR038019">
    <property type="entry name" value="PRib_AMP_CycHydrolase_sf"/>
</dbReference>
<keyword evidence="10 15" id="KW-0547">Nucleotide-binding</keyword>
<proteinExistence type="inferred from homology"/>
<comment type="subcellular location">
    <subcellularLocation>
        <location evidence="3 15">Cytoplasm</location>
    </subcellularLocation>
</comment>
<protein>
    <recommendedName>
        <fullName evidence="15">Histidine biosynthesis bifunctional protein HisIE</fullName>
    </recommendedName>
    <domain>
        <recommendedName>
            <fullName evidence="15">Phosphoribosyl-AMP cyclohydrolase</fullName>
            <shortName evidence="15">PRA-CH</shortName>
            <ecNumber evidence="15">3.5.4.19</ecNumber>
        </recommendedName>
    </domain>
    <domain>
        <recommendedName>
            <fullName evidence="15">Phosphoribosyl-ATP pyrophosphatase</fullName>
            <shortName evidence="15">PRA-PH</shortName>
            <ecNumber evidence="15">3.6.1.31</ecNumber>
        </recommendedName>
    </domain>
</protein>
<feature type="region of interest" description="Phosphoribosyl-ATP pyrophosphohydrolase" evidence="15">
    <location>
        <begin position="126"/>
        <end position="220"/>
    </location>
</feature>
<keyword evidence="14 15" id="KW-0511">Multifunctional enzyme</keyword>
<dbReference type="InterPro" id="IPR021130">
    <property type="entry name" value="PRib-ATP_PPHydrolase-like"/>
</dbReference>
<feature type="region of interest" description="Phosphoribosyl-AMP cyclohydrolase" evidence="15">
    <location>
        <begin position="1"/>
        <end position="125"/>
    </location>
</feature>
<dbReference type="InterPro" id="IPR026660">
    <property type="entry name" value="PRA-CH"/>
</dbReference>
<evidence type="ECO:0000256" key="7">
    <source>
        <dbReference type="ARBA" id="ARBA00008299"/>
    </source>
</evidence>
<dbReference type="InterPro" id="IPR002496">
    <property type="entry name" value="PRib_AMP_CycHydrolase_dom"/>
</dbReference>
<evidence type="ECO:0000256" key="10">
    <source>
        <dbReference type="ARBA" id="ARBA00022741"/>
    </source>
</evidence>
<evidence type="ECO:0000256" key="9">
    <source>
        <dbReference type="ARBA" id="ARBA00022605"/>
    </source>
</evidence>
<dbReference type="CDD" id="cd11534">
    <property type="entry name" value="NTP-PPase_HisIE_like"/>
    <property type="match status" value="1"/>
</dbReference>
<dbReference type="Proteomes" id="UP000195573">
    <property type="component" value="Chromosome"/>
</dbReference>
<dbReference type="NCBIfam" id="NF000768">
    <property type="entry name" value="PRK00051.1"/>
    <property type="match status" value="1"/>
</dbReference>
<comment type="catalytic activity">
    <reaction evidence="2 15">
        <text>1-(5-phospho-beta-D-ribosyl)-ATP + H2O = 1-(5-phospho-beta-D-ribosyl)-5'-AMP + diphosphate + H(+)</text>
        <dbReference type="Rhea" id="RHEA:22828"/>
        <dbReference type="ChEBI" id="CHEBI:15377"/>
        <dbReference type="ChEBI" id="CHEBI:15378"/>
        <dbReference type="ChEBI" id="CHEBI:33019"/>
        <dbReference type="ChEBI" id="CHEBI:59457"/>
        <dbReference type="ChEBI" id="CHEBI:73183"/>
        <dbReference type="EC" id="3.6.1.31"/>
    </reaction>
</comment>
<dbReference type="SUPFAM" id="SSF101386">
    <property type="entry name" value="all-alpha NTP pyrophosphatases"/>
    <property type="match status" value="1"/>
</dbReference>
<dbReference type="HAMAP" id="MF_01019">
    <property type="entry name" value="HisIE"/>
    <property type="match status" value="1"/>
</dbReference>
<gene>
    <name evidence="15" type="primary">hisI</name>
    <name evidence="15" type="synonym">hisIE</name>
    <name evidence="17" type="ORF">B4U37_18945</name>
</gene>
<reference evidence="17 18" key="1">
    <citation type="submission" date="2017-04" db="EMBL/GenBank/DDBJ databases">
        <title>Complete Genome Sequence of the Bacillus horikoshii 20a strain from Cuatro Cienegas, Coahuila, Mexico.</title>
        <authorList>
            <person name="Zarza E."/>
            <person name="Alcaraz L.D."/>
            <person name="Aguilar-Salinas B."/>
            <person name="Islas A."/>
            <person name="Olmedo-Alvarez G."/>
        </authorList>
    </citation>
    <scope>NUCLEOTIDE SEQUENCE [LARGE SCALE GENOMIC DNA]</scope>
    <source>
        <strain evidence="17 18">20a</strain>
    </source>
</reference>
<evidence type="ECO:0000256" key="8">
    <source>
        <dbReference type="ARBA" id="ARBA00022490"/>
    </source>
</evidence>
<comment type="similarity">
    <text evidence="7 15">In the N-terminal section; belongs to the PRA-CH family.</text>
</comment>
<dbReference type="Gene3D" id="1.10.287.1080">
    <property type="entry name" value="MazG-like"/>
    <property type="match status" value="1"/>
</dbReference>
<comment type="similarity">
    <text evidence="6 15">In the C-terminal section; belongs to the PRA-PH family.</text>
</comment>
<dbReference type="PANTHER" id="PTHR42945">
    <property type="entry name" value="HISTIDINE BIOSYNTHESIS BIFUNCTIONAL PROTEIN"/>
    <property type="match status" value="1"/>
</dbReference>
<dbReference type="PANTHER" id="PTHR42945:SF9">
    <property type="entry name" value="HISTIDINE BIOSYNTHESIS BIFUNCTIONAL PROTEIN HISIE"/>
    <property type="match status" value="1"/>
</dbReference>
<keyword evidence="12 15" id="KW-0067">ATP-binding</keyword>
<evidence type="ECO:0000256" key="3">
    <source>
        <dbReference type="ARBA" id="ARBA00004496"/>
    </source>
</evidence>
<dbReference type="EC" id="3.6.1.31" evidence="15"/>
<dbReference type="InterPro" id="IPR008179">
    <property type="entry name" value="HisE"/>
</dbReference>
<evidence type="ECO:0000259" key="16">
    <source>
        <dbReference type="Pfam" id="PF01502"/>
    </source>
</evidence>
<comment type="catalytic activity">
    <reaction evidence="1 15">
        <text>1-(5-phospho-beta-D-ribosyl)-5'-AMP + H2O = 1-(5-phospho-beta-D-ribosyl)-5-[(5-phospho-beta-D-ribosylamino)methylideneamino]imidazole-4-carboxamide</text>
        <dbReference type="Rhea" id="RHEA:20049"/>
        <dbReference type="ChEBI" id="CHEBI:15377"/>
        <dbReference type="ChEBI" id="CHEBI:58435"/>
        <dbReference type="ChEBI" id="CHEBI:59457"/>
        <dbReference type="EC" id="3.5.4.19"/>
    </reaction>
</comment>
<evidence type="ECO:0000256" key="1">
    <source>
        <dbReference type="ARBA" id="ARBA00000024"/>
    </source>
</evidence>